<gene>
    <name evidence="3" type="ORF">CcaverHIS019_0603960</name>
</gene>
<evidence type="ECO:0000256" key="1">
    <source>
        <dbReference type="SAM" id="MobiDB-lite"/>
    </source>
</evidence>
<dbReference type="InterPro" id="IPR043136">
    <property type="entry name" value="B30.2/SPRY_sf"/>
</dbReference>
<keyword evidence="4" id="KW-1185">Reference proteome</keyword>
<dbReference type="AlphaFoldDB" id="A0AA48L8M0"/>
<reference evidence="3" key="1">
    <citation type="journal article" date="2023" name="BMC Genomics">
        <title>Chromosome-level genome assemblies of Cutaneotrichosporon spp. (Trichosporonales, Basidiomycota) reveal imbalanced evolution between nucleotide sequences and chromosome synteny.</title>
        <authorList>
            <person name="Kobayashi Y."/>
            <person name="Kayamori A."/>
            <person name="Aoki K."/>
            <person name="Shiwa Y."/>
            <person name="Matsutani M."/>
            <person name="Fujita N."/>
            <person name="Sugita T."/>
            <person name="Iwasaki W."/>
            <person name="Tanaka N."/>
            <person name="Takashima M."/>
        </authorList>
    </citation>
    <scope>NUCLEOTIDE SEQUENCE</scope>
    <source>
        <strain evidence="3">HIS019</strain>
    </source>
</reference>
<feature type="compositionally biased region" description="Basic and acidic residues" evidence="1">
    <location>
        <begin position="237"/>
        <end position="251"/>
    </location>
</feature>
<dbReference type="Gene3D" id="2.60.120.920">
    <property type="match status" value="1"/>
</dbReference>
<dbReference type="InterPro" id="IPR050618">
    <property type="entry name" value="Ubq-SigPath_Reg"/>
</dbReference>
<feature type="region of interest" description="Disordered" evidence="1">
    <location>
        <begin position="179"/>
        <end position="200"/>
    </location>
</feature>
<dbReference type="EMBL" id="AP028217">
    <property type="protein sequence ID" value="BEI93937.1"/>
    <property type="molecule type" value="Genomic_DNA"/>
</dbReference>
<dbReference type="SMART" id="SM00449">
    <property type="entry name" value="SPRY"/>
    <property type="match status" value="1"/>
</dbReference>
<dbReference type="PANTHER" id="PTHR12864">
    <property type="entry name" value="RAN BINDING PROTEIN 9-RELATED"/>
    <property type="match status" value="1"/>
</dbReference>
<feature type="region of interest" description="Disordered" evidence="1">
    <location>
        <begin position="520"/>
        <end position="548"/>
    </location>
</feature>
<dbReference type="SUPFAM" id="SSF49899">
    <property type="entry name" value="Concanavalin A-like lectins/glucanases"/>
    <property type="match status" value="1"/>
</dbReference>
<feature type="region of interest" description="Disordered" evidence="1">
    <location>
        <begin position="613"/>
        <end position="637"/>
    </location>
</feature>
<dbReference type="KEGG" id="ccac:CcaHIS019_0603960"/>
<feature type="compositionally biased region" description="Acidic residues" evidence="1">
    <location>
        <begin position="252"/>
        <end position="261"/>
    </location>
</feature>
<dbReference type="PROSITE" id="PS50188">
    <property type="entry name" value="B302_SPRY"/>
    <property type="match status" value="1"/>
</dbReference>
<sequence length="803" mass="87437">MSWTDEDVDLPASISELTHALQAARAGGQPSVHTIAGTEGHGALTLSGLLGTPAERRLGMSFPNDGIERDVWNEAVESARRAGYDPVRRAENRAAVQEYRAAARAFRERLPERNRGPMSLGPHPTSGSSGWAEERNERMSSTILRRPRRHIYGFDPTDIEPPGGADDHIWDRLGVGPIDSSDEDDDGWGAFRGTAPVGESAPGQQMLLDLFEVDGWGAAPDAGATLARGRFNRRRASRGDDGRRLRTRARDDDDDDEMDSEGEVKRRRHAEPDHPPNTERPAYISLTTLSADTPLPVMFEMPPRSRDPMLTSFLDVTVEDREGAWRPVITFRPEQGDTLLKSDTDACSLHTSAPIPHGVGVFYYEVEILNIGAEGHISIGWSVPECDHRRLVGWNVGSWGWHADDGKTFEGRGDGRDFSQPWKTGDVVGCGIDMTIGRAFFTRNGTLLGHAFSKMPHGLYPAVGMRNEQESVAVNLTGPFRYDIVEHVLGVRNGLRAALAPQHEAFSDVPPAVPVPKLVGLPSSSSSTSSLAASSRPSPKRSPRLSEPEAVLLSKLKAKLKLRTREDTPFAFPPGSPFYRGPDRAAAALVLDYLAFNGHSRTHSLVTRDMRARGWLPPRDGPEPVPPSEVPGPSATKDAYATVNDAIRAAVDALVAGEVRWPLIRSLGGAGDLSRRLEVYAFAAEAQAIAGRFSVDDESDDEGITAVAIGQELDRRSRAERWPAADGELLGRANLQIVLPDDSLDDDRRADAVRLDRLLRDVAGVQRQSCLHLAAAQTSLVHQVLTERGDEATAFMGLGAVLK</sequence>
<organism evidence="3 4">
    <name type="scientific">Cutaneotrichosporon cavernicola</name>
    <dbReference type="NCBI Taxonomy" id="279322"/>
    <lineage>
        <taxon>Eukaryota</taxon>
        <taxon>Fungi</taxon>
        <taxon>Dikarya</taxon>
        <taxon>Basidiomycota</taxon>
        <taxon>Agaricomycotina</taxon>
        <taxon>Tremellomycetes</taxon>
        <taxon>Trichosporonales</taxon>
        <taxon>Trichosporonaceae</taxon>
        <taxon>Cutaneotrichosporon</taxon>
    </lineage>
</organism>
<dbReference type="Pfam" id="PF00622">
    <property type="entry name" value="SPRY"/>
    <property type="match status" value="1"/>
</dbReference>
<evidence type="ECO:0000313" key="3">
    <source>
        <dbReference type="EMBL" id="BEI93937.1"/>
    </source>
</evidence>
<feature type="region of interest" description="Disordered" evidence="1">
    <location>
        <begin position="112"/>
        <end position="134"/>
    </location>
</feature>
<dbReference type="InterPro" id="IPR001870">
    <property type="entry name" value="B30.2/SPRY"/>
</dbReference>
<dbReference type="InterPro" id="IPR013320">
    <property type="entry name" value="ConA-like_dom_sf"/>
</dbReference>
<evidence type="ECO:0000259" key="2">
    <source>
        <dbReference type="PROSITE" id="PS50188"/>
    </source>
</evidence>
<feature type="region of interest" description="Disordered" evidence="1">
    <location>
        <begin position="235"/>
        <end position="282"/>
    </location>
</feature>
<dbReference type="RefSeq" id="XP_060459202.1">
    <property type="nucleotide sequence ID" value="XM_060602849.1"/>
</dbReference>
<feature type="compositionally biased region" description="Low complexity" evidence="1">
    <location>
        <begin position="521"/>
        <end position="537"/>
    </location>
</feature>
<protein>
    <recommendedName>
        <fullName evidence="2">B30.2/SPRY domain-containing protein</fullName>
    </recommendedName>
</protein>
<proteinExistence type="predicted"/>
<dbReference type="Proteomes" id="UP001233271">
    <property type="component" value="Chromosome 6"/>
</dbReference>
<evidence type="ECO:0000313" key="4">
    <source>
        <dbReference type="Proteomes" id="UP001233271"/>
    </source>
</evidence>
<feature type="domain" description="B30.2/SPRY" evidence="2">
    <location>
        <begin position="279"/>
        <end position="481"/>
    </location>
</feature>
<dbReference type="InterPro" id="IPR003877">
    <property type="entry name" value="SPRY_dom"/>
</dbReference>
<accession>A0AA48L8M0</accession>
<dbReference type="GeneID" id="85497807"/>
<name>A0AA48L8M0_9TREE</name>